<feature type="chain" id="PRO_5045649223" description="G-D-S-L family lipolytic protein" evidence="1">
    <location>
        <begin position="27"/>
        <end position="479"/>
    </location>
</feature>
<accession>A0ABU9LUK2</accession>
<organism evidence="2 3">
    <name type="scientific">Hymenobacter segetis</name>
    <dbReference type="NCBI Taxonomy" id="2025509"/>
    <lineage>
        <taxon>Bacteria</taxon>
        <taxon>Pseudomonadati</taxon>
        <taxon>Bacteroidota</taxon>
        <taxon>Cytophagia</taxon>
        <taxon>Cytophagales</taxon>
        <taxon>Hymenobacteraceae</taxon>
        <taxon>Hymenobacter</taxon>
    </lineage>
</organism>
<protein>
    <recommendedName>
        <fullName evidence="4">G-D-S-L family lipolytic protein</fullName>
    </recommendedName>
</protein>
<evidence type="ECO:0000313" key="3">
    <source>
        <dbReference type="Proteomes" id="UP001479606"/>
    </source>
</evidence>
<evidence type="ECO:0000256" key="1">
    <source>
        <dbReference type="SAM" id="SignalP"/>
    </source>
</evidence>
<feature type="signal peptide" evidence="1">
    <location>
        <begin position="1"/>
        <end position="26"/>
    </location>
</feature>
<keyword evidence="1" id="KW-0732">Signal</keyword>
<reference evidence="2 3" key="1">
    <citation type="journal article" date="2018" name="Arch. Microbiol.">
        <title>Hymenobacter segetis sp. nov., isolated from soil.</title>
        <authorList>
            <person name="Ten L.N."/>
            <person name="Lim S.J."/>
            <person name="Kim B.O."/>
            <person name="Kang I.K."/>
            <person name="Jung H.Y."/>
        </authorList>
    </citation>
    <scope>NUCLEOTIDE SEQUENCE [LARGE SCALE GENOMIC DNA]</scope>
    <source>
        <strain evidence="2 3">S7-3-11</strain>
    </source>
</reference>
<dbReference type="SUPFAM" id="SSF52266">
    <property type="entry name" value="SGNH hydrolase"/>
    <property type="match status" value="1"/>
</dbReference>
<name>A0ABU9LUK2_9BACT</name>
<dbReference type="EMBL" id="JBCEVZ010000016">
    <property type="protein sequence ID" value="MEL5994291.1"/>
    <property type="molecule type" value="Genomic_DNA"/>
</dbReference>
<sequence>MKHFSVTLAGRTGLAAAAALLLNACAPGQDIPTPTTGIDLSHYLAVGDSYTAGLSAGGLTRTSQEYSFPNLLAQQFALASGGGSFGQPLLEAGTGTGYLNLVDFTDTGVPRARRVAGSAVRRFVADRNACGGPDTVRLYTRSTTAGTLPQNLGVPGLKLSQIEVAGLGNEVNATPGGAFNPYFERLLPASDNRTYLAAVTTAATSATFFTFFQGLDEVMPYIRSGGTCGTLPFNLSTLMTNNAKKMLDVLTANGHKGIIFRLPDITSLPLLRQGKGNLVQARLQAYYHDKALIYIEDPFLPGNAQPISDGDYILATALPRVGQLTPVQVGANTLMLPYGRDERNPIRNADVLDKASELNTLSGFITEYNSGKTSPSGAVITPGLEGLAKAYKLPIIDPAQGLNTLDTGALFTKVSNSVSLSGVVYSAEPVRGNFFSLDYFTLTPRGNALLANTCITAINTAYRANIPAIDVNKLPATAQ</sequence>
<evidence type="ECO:0008006" key="4">
    <source>
        <dbReference type="Google" id="ProtNLM"/>
    </source>
</evidence>
<proteinExistence type="predicted"/>
<evidence type="ECO:0000313" key="2">
    <source>
        <dbReference type="EMBL" id="MEL5994291.1"/>
    </source>
</evidence>
<dbReference type="RefSeq" id="WP_342297381.1">
    <property type="nucleotide sequence ID" value="NZ_JBCEVZ010000016.1"/>
</dbReference>
<gene>
    <name evidence="2" type="ORF">AAFH49_08730</name>
</gene>
<dbReference type="Proteomes" id="UP001479606">
    <property type="component" value="Unassembled WGS sequence"/>
</dbReference>
<keyword evidence="3" id="KW-1185">Reference proteome</keyword>
<comment type="caution">
    <text evidence="2">The sequence shown here is derived from an EMBL/GenBank/DDBJ whole genome shotgun (WGS) entry which is preliminary data.</text>
</comment>